<name>A0AAJ1TM55_9BACL</name>
<sequence>MKQKRKFVGLGILLLLPILMLFAVSFLDVGYGFAQTDKPATESKNPPSPSSGGASPATPASSTTPTSPATPATPTSPATQTTPDSSISTPTPSTNVPNACKEPTGEFAECPSTYFKFDYIGKKVSANDTSSLFQEGFQQGFTFFLNLVWYGYTIFIYAVIYILTFSYRLELMTNMTGSMKDVLGKSDSFLWGGLFPWLVGLVVLVALWKFLRRRNQEGVSLLFRNLLILTCASYFFTQIPAVVSQVSNITGKASDYTLAGFLSLTPEKDKSASKPTKEQVEKTKKEAIQKVSSALWAEFYYKPYLVLQFGSVEAGQKNIGQLFSYGGDVDSKRKEWFTGYNEDTNQQTGTKYVDVEKGIAQSEEFKMVTSAGVMKRFGYSFFILLVGISFAILLFLFSWKLLHWFFLAIGRVLLLLVPVVFSTIPGRSLRDVTRWLWQILYALFMRVLFAALLGIAITLFIVIQGIPITDDGEFSYLVTFLMRNVLVLASFLAVWKIMKEIQVQLQSLVGIEISQPNWITLWKNVRAHWNRGTREEKINLPVMTSEGTSVIALRSARKSSSMGARIKQWKKKQAIRKQDSLSEAPPQRHIDE</sequence>
<accession>A0AAJ1TM55</accession>
<gene>
    <name evidence="3" type="ORF">J2Z48_001383</name>
</gene>
<evidence type="ECO:0000256" key="2">
    <source>
        <dbReference type="SAM" id="Phobius"/>
    </source>
</evidence>
<feature type="transmembrane region" description="Helical" evidence="2">
    <location>
        <begin position="222"/>
        <end position="243"/>
    </location>
</feature>
<feature type="compositionally biased region" description="Low complexity" evidence="1">
    <location>
        <begin position="50"/>
        <end position="97"/>
    </location>
</feature>
<comment type="caution">
    <text evidence="3">The sequence shown here is derived from an EMBL/GenBank/DDBJ whole genome shotgun (WGS) entry which is preliminary data.</text>
</comment>
<feature type="compositionally biased region" description="Basic and acidic residues" evidence="1">
    <location>
        <begin position="576"/>
        <end position="592"/>
    </location>
</feature>
<feature type="transmembrane region" description="Helical" evidence="2">
    <location>
        <begin position="377"/>
        <end position="397"/>
    </location>
</feature>
<keyword evidence="2" id="KW-0812">Transmembrane</keyword>
<feature type="transmembrane region" description="Helical" evidence="2">
    <location>
        <begin position="147"/>
        <end position="167"/>
    </location>
</feature>
<dbReference type="RefSeq" id="WP_307252098.1">
    <property type="nucleotide sequence ID" value="NZ_JAUSUV010000005.1"/>
</dbReference>
<proteinExistence type="predicted"/>
<dbReference type="EMBL" id="JAUSUV010000005">
    <property type="protein sequence ID" value="MDQ0417211.1"/>
    <property type="molecule type" value="Genomic_DNA"/>
</dbReference>
<keyword evidence="2" id="KW-0472">Membrane</keyword>
<feature type="transmembrane region" description="Helical" evidence="2">
    <location>
        <begin position="403"/>
        <end position="424"/>
    </location>
</feature>
<dbReference type="AlphaFoldDB" id="A0AAJ1TM55"/>
<feature type="region of interest" description="Disordered" evidence="1">
    <location>
        <begin position="561"/>
        <end position="592"/>
    </location>
</feature>
<dbReference type="Proteomes" id="UP001238450">
    <property type="component" value="Unassembled WGS sequence"/>
</dbReference>
<feature type="transmembrane region" description="Helical" evidence="2">
    <location>
        <begin position="436"/>
        <end position="462"/>
    </location>
</feature>
<evidence type="ECO:0000256" key="1">
    <source>
        <dbReference type="SAM" id="MobiDB-lite"/>
    </source>
</evidence>
<reference evidence="3 4" key="1">
    <citation type="submission" date="2023-07" db="EMBL/GenBank/DDBJ databases">
        <title>Genomic Encyclopedia of Type Strains, Phase IV (KMG-IV): sequencing the most valuable type-strain genomes for metagenomic binning, comparative biology and taxonomic classification.</title>
        <authorList>
            <person name="Goeker M."/>
        </authorList>
    </citation>
    <scope>NUCLEOTIDE SEQUENCE [LARGE SCALE GENOMIC DNA]</scope>
    <source>
        <strain evidence="3 4">DSM 46876</strain>
    </source>
</reference>
<keyword evidence="2" id="KW-1133">Transmembrane helix</keyword>
<feature type="transmembrane region" description="Helical" evidence="2">
    <location>
        <begin position="188"/>
        <end position="210"/>
    </location>
</feature>
<keyword evidence="4" id="KW-1185">Reference proteome</keyword>
<evidence type="ECO:0000313" key="3">
    <source>
        <dbReference type="EMBL" id="MDQ0417211.1"/>
    </source>
</evidence>
<evidence type="ECO:0000313" key="4">
    <source>
        <dbReference type="Proteomes" id="UP001238450"/>
    </source>
</evidence>
<feature type="transmembrane region" description="Helical" evidence="2">
    <location>
        <begin position="474"/>
        <end position="495"/>
    </location>
</feature>
<feature type="region of interest" description="Disordered" evidence="1">
    <location>
        <begin position="38"/>
        <end position="100"/>
    </location>
</feature>
<organism evidence="3 4">
    <name type="scientific">Croceifilum oryzae</name>
    <dbReference type="NCBI Taxonomy" id="1553429"/>
    <lineage>
        <taxon>Bacteria</taxon>
        <taxon>Bacillati</taxon>
        <taxon>Bacillota</taxon>
        <taxon>Bacilli</taxon>
        <taxon>Bacillales</taxon>
        <taxon>Thermoactinomycetaceae</taxon>
        <taxon>Croceifilum</taxon>
    </lineage>
</organism>
<protein>
    <recommendedName>
        <fullName evidence="5">TrbL/VirB6 plasmid conjugal transfer protein</fullName>
    </recommendedName>
</protein>
<evidence type="ECO:0008006" key="5">
    <source>
        <dbReference type="Google" id="ProtNLM"/>
    </source>
</evidence>